<sequence>MELPQLSLDTFVAICLVIATPWLYRTFSPFSEVRTKTRIEQLISTAILAHTLYMLHCLLVAPPQNIFKELGVPLTAAPELLRAKLAERFGSEEHIPPHLDTLLKRLGLMDLRSLYIRFGHDVLTTCSYCQSFDDFALYGFPSALLEYVREIAFVGFLTLPKSPTAHFRPVGLGVLLASILAEAYWVLTVPVLIPPRGSEIPATMWHDTFVQIRHALFLLLPLLTTVLPYLELHRVPFLGAFIPAPDVANLPPSRFQLQGQPAMTLPDGVTLTQISNMTLKTLGHLVPTLHLLKYSHAAIMRSQETDDAAALNSSSPSQAQVQAQSPSPSLHARASEWWREEAREGHVVRTDEGVRKILKVAGLGLDEEQKADDGSTTQPEGPLLNSAKIAVNMLKEQGGPPSEHWVFIK</sequence>
<accession>A0A409XCX4</accession>
<proteinExistence type="predicted"/>
<protein>
    <submittedName>
        <fullName evidence="3">Uncharacterized protein</fullName>
    </submittedName>
</protein>
<feature type="transmembrane region" description="Helical" evidence="2">
    <location>
        <begin position="212"/>
        <end position="230"/>
    </location>
</feature>
<dbReference type="PANTHER" id="PTHR39470:SF1">
    <property type="entry name" value="CHORISMATE SYNTHASE PROTEIN"/>
    <property type="match status" value="1"/>
</dbReference>
<keyword evidence="2" id="KW-0472">Membrane</keyword>
<evidence type="ECO:0000256" key="2">
    <source>
        <dbReference type="SAM" id="Phobius"/>
    </source>
</evidence>
<keyword evidence="2" id="KW-1133">Transmembrane helix</keyword>
<keyword evidence="2" id="KW-0812">Transmembrane</keyword>
<dbReference type="AlphaFoldDB" id="A0A409XCX4"/>
<evidence type="ECO:0000256" key="1">
    <source>
        <dbReference type="SAM" id="MobiDB-lite"/>
    </source>
</evidence>
<dbReference type="EMBL" id="NHYD01002059">
    <property type="protein sequence ID" value="PPQ88527.1"/>
    <property type="molecule type" value="Genomic_DNA"/>
</dbReference>
<feature type="transmembrane region" description="Helical" evidence="2">
    <location>
        <begin position="6"/>
        <end position="24"/>
    </location>
</feature>
<evidence type="ECO:0000313" key="3">
    <source>
        <dbReference type="EMBL" id="PPQ88527.1"/>
    </source>
</evidence>
<feature type="transmembrane region" description="Helical" evidence="2">
    <location>
        <begin position="170"/>
        <end position="192"/>
    </location>
</feature>
<feature type="region of interest" description="Disordered" evidence="1">
    <location>
        <begin position="305"/>
        <end position="334"/>
    </location>
</feature>
<dbReference type="PANTHER" id="PTHR39470">
    <property type="entry name" value="CHROMOSOME 10, WHOLE GENOME SHOTGUN SEQUENCE"/>
    <property type="match status" value="1"/>
</dbReference>
<dbReference type="Proteomes" id="UP000283269">
    <property type="component" value="Unassembled WGS sequence"/>
</dbReference>
<name>A0A409XCX4_PSICY</name>
<evidence type="ECO:0000313" key="4">
    <source>
        <dbReference type="Proteomes" id="UP000283269"/>
    </source>
</evidence>
<dbReference type="STRING" id="93625.A0A409XCX4"/>
<reference evidence="3 4" key="1">
    <citation type="journal article" date="2018" name="Evol. Lett.">
        <title>Horizontal gene cluster transfer increased hallucinogenic mushroom diversity.</title>
        <authorList>
            <person name="Reynolds H.T."/>
            <person name="Vijayakumar V."/>
            <person name="Gluck-Thaler E."/>
            <person name="Korotkin H.B."/>
            <person name="Matheny P.B."/>
            <person name="Slot J.C."/>
        </authorList>
    </citation>
    <scope>NUCLEOTIDE SEQUENCE [LARGE SCALE GENOMIC DNA]</scope>
    <source>
        <strain evidence="3 4">2631</strain>
    </source>
</reference>
<dbReference type="OrthoDB" id="4218123at2759"/>
<keyword evidence="4" id="KW-1185">Reference proteome</keyword>
<comment type="caution">
    <text evidence="3">The sequence shown here is derived from an EMBL/GenBank/DDBJ whole genome shotgun (WGS) entry which is preliminary data.</text>
</comment>
<organism evidence="3 4">
    <name type="scientific">Psilocybe cyanescens</name>
    <dbReference type="NCBI Taxonomy" id="93625"/>
    <lineage>
        <taxon>Eukaryota</taxon>
        <taxon>Fungi</taxon>
        <taxon>Dikarya</taxon>
        <taxon>Basidiomycota</taxon>
        <taxon>Agaricomycotina</taxon>
        <taxon>Agaricomycetes</taxon>
        <taxon>Agaricomycetidae</taxon>
        <taxon>Agaricales</taxon>
        <taxon>Agaricineae</taxon>
        <taxon>Strophariaceae</taxon>
        <taxon>Psilocybe</taxon>
    </lineage>
</organism>
<dbReference type="InParanoid" id="A0A409XCX4"/>
<feature type="compositionally biased region" description="Low complexity" evidence="1">
    <location>
        <begin position="313"/>
        <end position="329"/>
    </location>
</feature>
<gene>
    <name evidence="3" type="ORF">CVT25_009907</name>
</gene>